<evidence type="ECO:0000313" key="1">
    <source>
        <dbReference type="EMBL" id="MBW0492240.1"/>
    </source>
</evidence>
<dbReference type="OrthoDB" id="413122at2759"/>
<name>A0A9Q3CYV4_9BASI</name>
<organism evidence="1 2">
    <name type="scientific">Austropuccinia psidii MF-1</name>
    <dbReference type="NCBI Taxonomy" id="1389203"/>
    <lineage>
        <taxon>Eukaryota</taxon>
        <taxon>Fungi</taxon>
        <taxon>Dikarya</taxon>
        <taxon>Basidiomycota</taxon>
        <taxon>Pucciniomycotina</taxon>
        <taxon>Pucciniomycetes</taxon>
        <taxon>Pucciniales</taxon>
        <taxon>Sphaerophragmiaceae</taxon>
        <taxon>Austropuccinia</taxon>
    </lineage>
</organism>
<dbReference type="InterPro" id="IPR036397">
    <property type="entry name" value="RNaseH_sf"/>
</dbReference>
<reference evidence="1" key="1">
    <citation type="submission" date="2021-03" db="EMBL/GenBank/DDBJ databases">
        <title>Draft genome sequence of rust myrtle Austropuccinia psidii MF-1, a brazilian biotype.</title>
        <authorList>
            <person name="Quecine M.C."/>
            <person name="Pachon D.M.R."/>
            <person name="Bonatelli M.L."/>
            <person name="Correr F.H."/>
            <person name="Franceschini L.M."/>
            <person name="Leite T.F."/>
            <person name="Margarido G.R.A."/>
            <person name="Almeida C.A."/>
            <person name="Ferrarezi J.A."/>
            <person name="Labate C.A."/>
        </authorList>
    </citation>
    <scope>NUCLEOTIDE SEQUENCE</scope>
    <source>
        <strain evidence="1">MF-1</strain>
    </source>
</reference>
<dbReference type="AlphaFoldDB" id="A0A9Q3CYV4"/>
<accession>A0A9Q3CYV4</accession>
<protein>
    <submittedName>
        <fullName evidence="1">Uncharacterized protein</fullName>
    </submittedName>
</protein>
<sequence length="129" mass="14927">MIQMLKDMVIRFCAYSLELEDCEGFTHDWYTLLPELELEYKKSIHSSTNQTPAIIEKGWNPKLAQDSLRKDLVEIHPTPISFKVILDKARKHAIRCMENSFAYAKDKWEKSHAAADFKVGDLVICPQLT</sequence>
<proteinExistence type="predicted"/>
<dbReference type="Proteomes" id="UP000765509">
    <property type="component" value="Unassembled WGS sequence"/>
</dbReference>
<gene>
    <name evidence="1" type="ORF">O181_031955</name>
</gene>
<dbReference type="Gene3D" id="3.30.420.10">
    <property type="entry name" value="Ribonuclease H-like superfamily/Ribonuclease H"/>
    <property type="match status" value="1"/>
</dbReference>
<evidence type="ECO:0000313" key="2">
    <source>
        <dbReference type="Proteomes" id="UP000765509"/>
    </source>
</evidence>
<dbReference type="EMBL" id="AVOT02011494">
    <property type="protein sequence ID" value="MBW0492240.1"/>
    <property type="molecule type" value="Genomic_DNA"/>
</dbReference>
<keyword evidence="2" id="KW-1185">Reference proteome</keyword>
<comment type="caution">
    <text evidence="1">The sequence shown here is derived from an EMBL/GenBank/DDBJ whole genome shotgun (WGS) entry which is preliminary data.</text>
</comment>
<dbReference type="GO" id="GO:0003676">
    <property type="term" value="F:nucleic acid binding"/>
    <property type="evidence" value="ECO:0007669"/>
    <property type="project" value="InterPro"/>
</dbReference>